<dbReference type="PROSITE" id="PS50056">
    <property type="entry name" value="TYR_PHOSPHATASE_2"/>
    <property type="match status" value="1"/>
</dbReference>
<evidence type="ECO:0000259" key="1">
    <source>
        <dbReference type="PROSITE" id="PS50056"/>
    </source>
</evidence>
<dbReference type="AlphaFoldDB" id="A0A858R4T5"/>
<keyword evidence="3" id="KW-1185">Reference proteome</keyword>
<dbReference type="EMBL" id="CP051775">
    <property type="protein sequence ID" value="QJE72479.1"/>
    <property type="molecule type" value="Genomic_DNA"/>
</dbReference>
<sequence>MSQSDFVPFRITVCGIEELGAHCAVGVSHVLSIMDPGREAPPAFGSYGEHARLDLRFDDIIEELEGKQAPEQAHVEALLAFGKELEAEGDGAHLLVHCHMGVSRSTASMALILAQARPDRPAAEAIEEVFRIRDRAWPNLRILEIGDRLLGRGGELVEAVKPLYRRVGPTNMEFMQFLDQYGRGREVDIALGRT</sequence>
<evidence type="ECO:0000313" key="2">
    <source>
        <dbReference type="EMBL" id="QJE72479.1"/>
    </source>
</evidence>
<dbReference type="PROSITE" id="PS00383">
    <property type="entry name" value="TYR_PHOSPHATASE_1"/>
    <property type="match status" value="1"/>
</dbReference>
<reference evidence="2" key="1">
    <citation type="submission" date="2020-04" db="EMBL/GenBank/DDBJ databases">
        <title>A desert anoxygenic phototrophic bacterium fixes CO2 using RubisCO under aerobic conditions.</title>
        <authorList>
            <person name="Tang K."/>
        </authorList>
    </citation>
    <scope>NUCLEOTIDE SEQUENCE [LARGE SCALE GENOMIC DNA]</scope>
    <source>
        <strain evidence="2">MIMtkB3</strain>
    </source>
</reference>
<feature type="domain" description="Tyrosine specific protein phosphatases" evidence="1">
    <location>
        <begin position="79"/>
        <end position="133"/>
    </location>
</feature>
<dbReference type="Proteomes" id="UP000501891">
    <property type="component" value="Chromosome"/>
</dbReference>
<protein>
    <submittedName>
        <fullName evidence="2">Protein-tyrosine-phosphatase</fullName>
    </submittedName>
</protein>
<gene>
    <name evidence="2" type="ORF">HHL28_04655</name>
</gene>
<proteinExistence type="predicted"/>
<dbReference type="KEGG" id="acru:HHL28_04655"/>
<dbReference type="SUPFAM" id="SSF52799">
    <property type="entry name" value="(Phosphotyrosine protein) phosphatases II"/>
    <property type="match status" value="1"/>
</dbReference>
<accession>A0A858R4T5</accession>
<organism evidence="2 3">
    <name type="scientific">Aerophototrophica crusticola</name>
    <dbReference type="NCBI Taxonomy" id="1709002"/>
    <lineage>
        <taxon>Bacteria</taxon>
        <taxon>Pseudomonadati</taxon>
        <taxon>Pseudomonadota</taxon>
        <taxon>Alphaproteobacteria</taxon>
        <taxon>Rhodospirillales</taxon>
        <taxon>Rhodospirillaceae</taxon>
        <taxon>Aerophototrophica</taxon>
    </lineage>
</organism>
<evidence type="ECO:0000313" key="3">
    <source>
        <dbReference type="Proteomes" id="UP000501891"/>
    </source>
</evidence>
<dbReference type="InterPro" id="IPR029021">
    <property type="entry name" value="Prot-tyrosine_phosphatase-like"/>
</dbReference>
<name>A0A858R4T5_9PROT</name>
<dbReference type="Gene3D" id="3.90.190.10">
    <property type="entry name" value="Protein tyrosine phosphatase superfamily"/>
    <property type="match status" value="1"/>
</dbReference>
<dbReference type="InterPro" id="IPR000387">
    <property type="entry name" value="Tyr_Pase_dom"/>
</dbReference>
<dbReference type="InterPro" id="IPR016130">
    <property type="entry name" value="Tyr_Pase_AS"/>
</dbReference>